<dbReference type="InterPro" id="IPR029062">
    <property type="entry name" value="Class_I_gatase-like"/>
</dbReference>
<dbReference type="InterPro" id="IPR033752">
    <property type="entry name" value="MetA_family"/>
</dbReference>
<keyword evidence="4" id="KW-0486">Methionine biosynthesis</keyword>
<dbReference type="NCBIfam" id="NF003776">
    <property type="entry name" value="PRK05368.1-3"/>
    <property type="match status" value="1"/>
</dbReference>
<feature type="binding site" evidence="4">
    <location>
        <position position="253"/>
    </location>
    <ligand>
        <name>substrate</name>
    </ligand>
</feature>
<accession>A0ABV2BQ52</accession>
<comment type="similarity">
    <text evidence="4">Belongs to the MetA family.</text>
</comment>
<feature type="site" description="Important for acyl-CoA specificity" evidence="4">
    <location>
        <position position="115"/>
    </location>
</feature>
<gene>
    <name evidence="4" type="primary">metAS</name>
    <name evidence="5" type="ORF">ABVT43_02855</name>
</gene>
<feature type="active site" evidence="4">
    <location>
        <position position="241"/>
    </location>
</feature>
<keyword evidence="3 4" id="KW-0012">Acyltransferase</keyword>
<dbReference type="EMBL" id="JBEVCJ010000002">
    <property type="protein sequence ID" value="MET1254058.1"/>
    <property type="molecule type" value="Genomic_DNA"/>
</dbReference>
<evidence type="ECO:0000313" key="6">
    <source>
        <dbReference type="Proteomes" id="UP001548189"/>
    </source>
</evidence>
<evidence type="ECO:0000313" key="5">
    <source>
        <dbReference type="EMBL" id="MET1254058.1"/>
    </source>
</evidence>
<keyword evidence="4" id="KW-0963">Cytoplasm</keyword>
<reference evidence="5 6" key="1">
    <citation type="submission" date="2024-06" db="EMBL/GenBank/DDBJ databases">
        <authorList>
            <person name="Li F."/>
        </authorList>
    </citation>
    <scope>NUCLEOTIDE SEQUENCE [LARGE SCALE GENOMIC DNA]</scope>
    <source>
        <strain evidence="5 6">GXAS 311</strain>
    </source>
</reference>
<feature type="active site" description="Proton acceptor" evidence="4">
    <location>
        <position position="239"/>
    </location>
</feature>
<evidence type="ECO:0000256" key="3">
    <source>
        <dbReference type="ARBA" id="ARBA00023315"/>
    </source>
</evidence>
<evidence type="ECO:0000256" key="4">
    <source>
        <dbReference type="HAMAP-Rule" id="MF_00295"/>
    </source>
</evidence>
<comment type="subcellular location">
    <subcellularLocation>
        <location evidence="4">Cytoplasm</location>
    </subcellularLocation>
</comment>
<feature type="binding site" evidence="4">
    <location>
        <position position="167"/>
    </location>
    <ligand>
        <name>substrate</name>
    </ligand>
</feature>
<dbReference type="Pfam" id="PF04204">
    <property type="entry name" value="HTS"/>
    <property type="match status" value="1"/>
</dbReference>
<keyword evidence="6" id="KW-1185">Reference proteome</keyword>
<name>A0ABV2BQ52_9GAMM</name>
<keyword evidence="1 4" id="KW-0028">Amino-acid biosynthesis</keyword>
<dbReference type="GO" id="GO:0008899">
    <property type="term" value="F:homoserine O-succinyltransferase activity"/>
    <property type="evidence" value="ECO:0007669"/>
    <property type="project" value="UniProtKB-EC"/>
</dbReference>
<dbReference type="PIRSF" id="PIRSF000450">
    <property type="entry name" value="H_ser_succinyltr"/>
    <property type="match status" value="1"/>
</dbReference>
<feature type="active site" description="Acyl-thioester intermediate" evidence="4">
    <location>
        <position position="146"/>
    </location>
</feature>
<dbReference type="Proteomes" id="UP001548189">
    <property type="component" value="Unassembled WGS sequence"/>
</dbReference>
<sequence length="355" mass="41428">MPLVAFTDLPTFQRLLQEKHDVLSVEKAKHQDIRELHIGLLNMMPDASLQATERQFMRLVGDCNQIVQIYVHLFSLPSIKRSAEAQDWIDRYYEDFDSIKAHGLDALIISGANPAAQSLQEESFWPCLTKVIDWAKDNVTSTLCACLATHAVVQYLYDIQRQPLCDKQWGVYVHRITKIDHPLTRHMNTRFDVPHSRYNQITREQLSAKGLITLAESEQAGVHLATSPDGIRLVFFQGHPEYDNFSLLKEYKREVDRWFNQQREDYPPFPENYFEPELIGFLNEYQLKLESAKADGLEIPTWPEEWLIERLDNTWRDTALSTFNNWLGIVYQLTDMTLNRPFMKGIDPKNPLRFL</sequence>
<feature type="site" description="Important for acyl-CoA specificity" evidence="4">
    <location>
        <position position="113"/>
    </location>
</feature>
<comment type="function">
    <text evidence="4">Transfers a succinyl group from succinyl-CoA to L-homoserine, forming succinyl-L-homoserine.</text>
</comment>
<comment type="caution">
    <text evidence="5">The sequence shown here is derived from an EMBL/GenBank/DDBJ whole genome shotgun (WGS) entry which is preliminary data.</text>
</comment>
<evidence type="ECO:0000256" key="1">
    <source>
        <dbReference type="ARBA" id="ARBA00022605"/>
    </source>
</evidence>
<feature type="site" description="Important for acyl-CoA specificity" evidence="4">
    <location>
        <position position="147"/>
    </location>
</feature>
<organism evidence="5 6">
    <name type="scientific">Aliikangiella maris</name>
    <dbReference type="NCBI Taxonomy" id="3162458"/>
    <lineage>
        <taxon>Bacteria</taxon>
        <taxon>Pseudomonadati</taxon>
        <taxon>Pseudomonadota</taxon>
        <taxon>Gammaproteobacteria</taxon>
        <taxon>Oceanospirillales</taxon>
        <taxon>Pleioneaceae</taxon>
        <taxon>Aliikangiella</taxon>
    </lineage>
</organism>
<dbReference type="PANTHER" id="PTHR20919:SF0">
    <property type="entry name" value="HOMOSERINE O-SUCCINYLTRANSFERASE"/>
    <property type="match status" value="1"/>
</dbReference>
<protein>
    <recommendedName>
        <fullName evidence="4">Homoserine O-succinyltransferase</fullName>
        <shortName evidence="4">HST</shortName>
        <ecNumber evidence="4">2.3.1.46</ecNumber>
    </recommendedName>
    <alternativeName>
        <fullName evidence="4">Homoserine transsuccinylase</fullName>
        <shortName evidence="4">HTS</shortName>
    </alternativeName>
</protein>
<dbReference type="EC" id="2.3.1.46" evidence="4"/>
<dbReference type="HAMAP" id="MF_00295">
    <property type="entry name" value="MetA_acyltransf"/>
    <property type="match status" value="1"/>
</dbReference>
<evidence type="ECO:0000256" key="2">
    <source>
        <dbReference type="ARBA" id="ARBA00022679"/>
    </source>
</evidence>
<feature type="binding site" evidence="4">
    <location>
        <position position="196"/>
    </location>
    <ligand>
        <name>substrate</name>
    </ligand>
</feature>
<dbReference type="PANTHER" id="PTHR20919">
    <property type="entry name" value="HOMOSERINE O-SUCCINYLTRANSFERASE"/>
    <property type="match status" value="1"/>
</dbReference>
<keyword evidence="2 4" id="KW-0808">Transferase</keyword>
<comment type="catalytic activity">
    <reaction evidence="4">
        <text>L-homoserine + succinyl-CoA = O-succinyl-L-homoserine + CoA</text>
        <dbReference type="Rhea" id="RHEA:22008"/>
        <dbReference type="ChEBI" id="CHEBI:57287"/>
        <dbReference type="ChEBI" id="CHEBI:57292"/>
        <dbReference type="ChEBI" id="CHEBI:57476"/>
        <dbReference type="ChEBI" id="CHEBI:57661"/>
        <dbReference type="EC" id="2.3.1.46"/>
    </reaction>
</comment>
<comment type="pathway">
    <text evidence="4">Amino-acid biosynthesis; L-methionine biosynthesis via de novo pathway; O-succinyl-L-homoserine from L-homoserine: step 1/1.</text>
</comment>
<proteinExistence type="inferred from homology"/>
<dbReference type="SUPFAM" id="SSF52317">
    <property type="entry name" value="Class I glutamine amidotransferase-like"/>
    <property type="match status" value="1"/>
</dbReference>
<feature type="site" description="Important for substrate specificity" evidence="4">
    <location>
        <position position="196"/>
    </location>
</feature>
<dbReference type="Gene3D" id="3.40.50.880">
    <property type="match status" value="1"/>
</dbReference>
<dbReference type="RefSeq" id="WP_353873607.1">
    <property type="nucleotide sequence ID" value="NZ_JBEVCJ010000002.1"/>
</dbReference>
<comment type="caution">
    <text evidence="4">Lacks conserved residue(s) required for the propagation of feature annotation.</text>
</comment>